<dbReference type="EMBL" id="WNKX01000009">
    <property type="protein sequence ID" value="MTW11718.1"/>
    <property type="molecule type" value="Genomic_DNA"/>
</dbReference>
<organism evidence="2 3">
    <name type="scientific">Massilia eburnea</name>
    <dbReference type="NCBI Taxonomy" id="1776165"/>
    <lineage>
        <taxon>Bacteria</taxon>
        <taxon>Pseudomonadati</taxon>
        <taxon>Pseudomonadota</taxon>
        <taxon>Betaproteobacteria</taxon>
        <taxon>Burkholderiales</taxon>
        <taxon>Oxalobacteraceae</taxon>
        <taxon>Telluria group</taxon>
        <taxon>Massilia</taxon>
    </lineage>
</organism>
<sequence>MTELDHMILRVSDPARSIRFYEDVLGFRHEGRAGPFEVVRVNEGFTLDLLAEPPSEHLHLAFRVDPEHFERVMVQLRERHIPFGGNHMDRSGGQPQPQYGARGLALACYFEDPDGHNLEIRY</sequence>
<dbReference type="RefSeq" id="WP_155454669.1">
    <property type="nucleotide sequence ID" value="NZ_WNKX01000009.1"/>
</dbReference>
<keyword evidence="3" id="KW-1185">Reference proteome</keyword>
<accession>A0A6L6QGU9</accession>
<reference evidence="2 3" key="1">
    <citation type="submission" date="2019-11" db="EMBL/GenBank/DDBJ databases">
        <title>Type strains purchased from KCTC, JCM and DSMZ.</title>
        <authorList>
            <person name="Lu H."/>
        </authorList>
    </citation>
    <scope>NUCLEOTIDE SEQUENCE [LARGE SCALE GENOMIC DNA]</scope>
    <source>
        <strain evidence="2 3">JCM 31587</strain>
    </source>
</reference>
<evidence type="ECO:0000313" key="3">
    <source>
        <dbReference type="Proteomes" id="UP000472320"/>
    </source>
</evidence>
<name>A0A6L6QGU9_9BURK</name>
<dbReference type="Gene3D" id="3.10.180.10">
    <property type="entry name" value="2,3-Dihydroxybiphenyl 1,2-Dioxygenase, domain 1"/>
    <property type="match status" value="1"/>
</dbReference>
<feature type="domain" description="VOC" evidence="1">
    <location>
        <begin position="3"/>
        <end position="122"/>
    </location>
</feature>
<dbReference type="InterPro" id="IPR004360">
    <property type="entry name" value="Glyas_Fos-R_dOase_dom"/>
</dbReference>
<dbReference type="AlphaFoldDB" id="A0A6L6QGU9"/>
<gene>
    <name evidence="2" type="ORF">GM658_14020</name>
</gene>
<evidence type="ECO:0000259" key="1">
    <source>
        <dbReference type="PROSITE" id="PS51819"/>
    </source>
</evidence>
<evidence type="ECO:0000313" key="2">
    <source>
        <dbReference type="EMBL" id="MTW11718.1"/>
    </source>
</evidence>
<dbReference type="InterPro" id="IPR029068">
    <property type="entry name" value="Glyas_Bleomycin-R_OHBP_Dase"/>
</dbReference>
<dbReference type="PROSITE" id="PS51819">
    <property type="entry name" value="VOC"/>
    <property type="match status" value="1"/>
</dbReference>
<proteinExistence type="predicted"/>
<dbReference type="Proteomes" id="UP000472320">
    <property type="component" value="Unassembled WGS sequence"/>
</dbReference>
<dbReference type="OrthoDB" id="9812656at2"/>
<protein>
    <recommendedName>
        <fullName evidence="1">VOC domain-containing protein</fullName>
    </recommendedName>
</protein>
<dbReference type="InterPro" id="IPR037523">
    <property type="entry name" value="VOC_core"/>
</dbReference>
<dbReference type="SUPFAM" id="SSF54593">
    <property type="entry name" value="Glyoxalase/Bleomycin resistance protein/Dihydroxybiphenyl dioxygenase"/>
    <property type="match status" value="1"/>
</dbReference>
<comment type="caution">
    <text evidence="2">The sequence shown here is derived from an EMBL/GenBank/DDBJ whole genome shotgun (WGS) entry which is preliminary data.</text>
</comment>
<dbReference type="Pfam" id="PF00903">
    <property type="entry name" value="Glyoxalase"/>
    <property type="match status" value="1"/>
</dbReference>